<dbReference type="InterPro" id="IPR035906">
    <property type="entry name" value="MetI-like_sf"/>
</dbReference>
<proteinExistence type="inferred from homology"/>
<accession>A0ABZ0HWA6</accession>
<dbReference type="InterPro" id="IPR051204">
    <property type="entry name" value="ABC_transp_perm/SBD"/>
</dbReference>
<evidence type="ECO:0000313" key="8">
    <source>
        <dbReference type="EMBL" id="WOJ90818.1"/>
    </source>
</evidence>
<keyword evidence="3 6" id="KW-0812">Transmembrane</keyword>
<dbReference type="EMBL" id="CP136862">
    <property type="protein sequence ID" value="WOJ90818.1"/>
    <property type="molecule type" value="Genomic_DNA"/>
</dbReference>
<keyword evidence="9" id="KW-1185">Reference proteome</keyword>
<evidence type="ECO:0000256" key="5">
    <source>
        <dbReference type="ARBA" id="ARBA00023136"/>
    </source>
</evidence>
<dbReference type="RefSeq" id="WP_407340404.1">
    <property type="nucleotide sequence ID" value="NZ_CP136862.1"/>
</dbReference>
<dbReference type="SUPFAM" id="SSF161098">
    <property type="entry name" value="MetI-like"/>
    <property type="match status" value="1"/>
</dbReference>
<protein>
    <submittedName>
        <fullName evidence="8">ABC transporter permease</fullName>
    </submittedName>
</protein>
<dbReference type="Proteomes" id="UP001626536">
    <property type="component" value="Chromosome"/>
</dbReference>
<evidence type="ECO:0000256" key="4">
    <source>
        <dbReference type="ARBA" id="ARBA00022989"/>
    </source>
</evidence>
<comment type="subcellular location">
    <subcellularLocation>
        <location evidence="1 6">Cell membrane</location>
        <topology evidence="1 6">Multi-pass membrane protein</topology>
    </subcellularLocation>
</comment>
<keyword evidence="2 6" id="KW-0813">Transport</keyword>
<name>A0ABZ0HWA6_9HYPH</name>
<dbReference type="PANTHER" id="PTHR30177">
    <property type="entry name" value="GLYCINE BETAINE/L-PROLINE TRANSPORT SYSTEM PERMEASE PROTEIN PROW"/>
    <property type="match status" value="1"/>
</dbReference>
<dbReference type="PANTHER" id="PTHR30177:SF32">
    <property type="entry name" value="GLYCINE BETAINE UPTAKE SYSTEM PERMEASE PROTEIN YEHW"/>
    <property type="match status" value="1"/>
</dbReference>
<dbReference type="CDD" id="cd06261">
    <property type="entry name" value="TM_PBP2"/>
    <property type="match status" value="1"/>
</dbReference>
<comment type="similarity">
    <text evidence="6">Belongs to the binding-protein-dependent transport system permease family.</text>
</comment>
<sequence length="261" mass="27198">MSADLARLGAFLLRCARRPALWLALLLFFCIFAMPSAEPLFRALFPADPRPIYTRASFLELTLAHCWLVAISSLVAASIGIGLGIFVTRESGREFAPIVSAIAAIGQTFPPVAVLALAIPLLGYGGAPTLAALILYAILPVLEGAITGLRAVPDATRDAATGIGFDPQSLLWRIELPLASPFILAGLRNAVIINIGTATIGSSVGALSLGSPIIEGLSASNPAYVIQGATIVALLAVVTDRAFAWLEDFLRPGGARPGENS</sequence>
<dbReference type="PROSITE" id="PS50928">
    <property type="entry name" value="ABC_TM1"/>
    <property type="match status" value="1"/>
</dbReference>
<feature type="domain" description="ABC transmembrane type-1" evidence="7">
    <location>
        <begin position="62"/>
        <end position="243"/>
    </location>
</feature>
<keyword evidence="5 6" id="KW-0472">Membrane</keyword>
<dbReference type="Pfam" id="PF00528">
    <property type="entry name" value="BPD_transp_1"/>
    <property type="match status" value="1"/>
</dbReference>
<evidence type="ECO:0000313" key="9">
    <source>
        <dbReference type="Proteomes" id="UP001626536"/>
    </source>
</evidence>
<evidence type="ECO:0000256" key="1">
    <source>
        <dbReference type="ARBA" id="ARBA00004651"/>
    </source>
</evidence>
<dbReference type="InterPro" id="IPR000515">
    <property type="entry name" value="MetI-like"/>
</dbReference>
<reference evidence="8 9" key="1">
    <citation type="submission" date="2023-10" db="EMBL/GenBank/DDBJ databases">
        <title>Novel methanotroph of the genus Methylocapsa from a subarctic wetland.</title>
        <authorList>
            <person name="Belova S.E."/>
            <person name="Oshkin I.Y."/>
            <person name="Miroshnikov K."/>
            <person name="Dedysh S.N."/>
        </authorList>
    </citation>
    <scope>NUCLEOTIDE SEQUENCE [LARGE SCALE GENOMIC DNA]</scope>
    <source>
        <strain evidence="8 9">RX1</strain>
    </source>
</reference>
<gene>
    <name evidence="8" type="ORF">RZS28_05910</name>
</gene>
<dbReference type="Gene3D" id="1.10.3720.10">
    <property type="entry name" value="MetI-like"/>
    <property type="match status" value="1"/>
</dbReference>
<evidence type="ECO:0000256" key="6">
    <source>
        <dbReference type="RuleBase" id="RU363032"/>
    </source>
</evidence>
<feature type="transmembrane region" description="Helical" evidence="6">
    <location>
        <begin position="130"/>
        <end position="149"/>
    </location>
</feature>
<evidence type="ECO:0000256" key="2">
    <source>
        <dbReference type="ARBA" id="ARBA00022448"/>
    </source>
</evidence>
<organism evidence="8 9">
    <name type="scientific">Methylocapsa polymorpha</name>
    <dbReference type="NCBI Taxonomy" id="3080828"/>
    <lineage>
        <taxon>Bacteria</taxon>
        <taxon>Pseudomonadati</taxon>
        <taxon>Pseudomonadota</taxon>
        <taxon>Alphaproteobacteria</taxon>
        <taxon>Hyphomicrobiales</taxon>
        <taxon>Beijerinckiaceae</taxon>
        <taxon>Methylocapsa</taxon>
    </lineage>
</organism>
<feature type="transmembrane region" description="Helical" evidence="6">
    <location>
        <begin position="98"/>
        <end position="124"/>
    </location>
</feature>
<evidence type="ECO:0000256" key="3">
    <source>
        <dbReference type="ARBA" id="ARBA00022692"/>
    </source>
</evidence>
<feature type="transmembrane region" description="Helical" evidence="6">
    <location>
        <begin position="61"/>
        <end position="86"/>
    </location>
</feature>
<keyword evidence="4 6" id="KW-1133">Transmembrane helix</keyword>
<evidence type="ECO:0000259" key="7">
    <source>
        <dbReference type="PROSITE" id="PS50928"/>
    </source>
</evidence>